<comment type="similarity">
    <text evidence="2">Belongs to the bacterial sugar transferase family.</text>
</comment>
<keyword evidence="7 8" id="KW-0472">Membrane</keyword>
<dbReference type="RefSeq" id="WP_380965440.1">
    <property type="nucleotide sequence ID" value="NZ_JBHTCO010000007.1"/>
</dbReference>
<evidence type="ECO:0000256" key="1">
    <source>
        <dbReference type="ARBA" id="ARBA00004236"/>
    </source>
</evidence>
<evidence type="ECO:0000256" key="5">
    <source>
        <dbReference type="ARBA" id="ARBA00022692"/>
    </source>
</evidence>
<dbReference type="GO" id="GO:0016740">
    <property type="term" value="F:transferase activity"/>
    <property type="evidence" value="ECO:0007669"/>
    <property type="project" value="UniProtKB-KW"/>
</dbReference>
<proteinExistence type="inferred from homology"/>
<evidence type="ECO:0000256" key="2">
    <source>
        <dbReference type="ARBA" id="ARBA00006464"/>
    </source>
</evidence>
<name>A0ABW2PUH2_9BACL</name>
<protein>
    <submittedName>
        <fullName evidence="10">Sugar transferase</fullName>
    </submittedName>
</protein>
<dbReference type="Pfam" id="PF02397">
    <property type="entry name" value="Bac_transf"/>
    <property type="match status" value="1"/>
</dbReference>
<evidence type="ECO:0000256" key="3">
    <source>
        <dbReference type="ARBA" id="ARBA00022475"/>
    </source>
</evidence>
<sequence length="228" mass="26554">MALTKTQENIKSENSVESEVLESQKGYMFVKRTFDIFGSLFGLVILSPLFLLITLLYLFGEQKGPVFFKQRRLGKGGEIFHIYKFRSMIVNADQKLKENKLLYKKYLENNYKLEPSEDPRITNIGRFLRKTSLDELPQLLNVLKGEMSLVGPRPIVIEELEEYSEKKHIFLSVKPGVTGYWQISGRSDVGYPERVDLELYYIYNKNFKFDIKILIKTVVDILRSKGAY</sequence>
<accession>A0ABW2PUH2</accession>
<organism evidence="10 11">
    <name type="scientific">Scopulibacillus cellulosilyticus</name>
    <dbReference type="NCBI Taxonomy" id="2665665"/>
    <lineage>
        <taxon>Bacteria</taxon>
        <taxon>Bacillati</taxon>
        <taxon>Bacillota</taxon>
        <taxon>Bacilli</taxon>
        <taxon>Bacillales</taxon>
        <taxon>Sporolactobacillaceae</taxon>
        <taxon>Scopulibacillus</taxon>
    </lineage>
</organism>
<keyword evidence="3" id="KW-1003">Cell membrane</keyword>
<comment type="caution">
    <text evidence="10">The sequence shown here is derived from an EMBL/GenBank/DDBJ whole genome shotgun (WGS) entry which is preliminary data.</text>
</comment>
<evidence type="ECO:0000259" key="9">
    <source>
        <dbReference type="Pfam" id="PF02397"/>
    </source>
</evidence>
<dbReference type="EMBL" id="JBHTCO010000007">
    <property type="protein sequence ID" value="MFC7393004.1"/>
    <property type="molecule type" value="Genomic_DNA"/>
</dbReference>
<evidence type="ECO:0000256" key="8">
    <source>
        <dbReference type="SAM" id="Phobius"/>
    </source>
</evidence>
<keyword evidence="6 8" id="KW-1133">Transmembrane helix</keyword>
<keyword evidence="5 8" id="KW-0812">Transmembrane</keyword>
<comment type="subcellular location">
    <subcellularLocation>
        <location evidence="1">Cell membrane</location>
    </subcellularLocation>
</comment>
<evidence type="ECO:0000256" key="6">
    <source>
        <dbReference type="ARBA" id="ARBA00022989"/>
    </source>
</evidence>
<feature type="transmembrane region" description="Helical" evidence="8">
    <location>
        <begin position="36"/>
        <end position="59"/>
    </location>
</feature>
<feature type="domain" description="Bacterial sugar transferase" evidence="9">
    <location>
        <begin position="31"/>
        <end position="222"/>
    </location>
</feature>
<keyword evidence="11" id="KW-1185">Reference proteome</keyword>
<dbReference type="InterPro" id="IPR003362">
    <property type="entry name" value="Bact_transf"/>
</dbReference>
<evidence type="ECO:0000313" key="11">
    <source>
        <dbReference type="Proteomes" id="UP001596505"/>
    </source>
</evidence>
<gene>
    <name evidence="10" type="ORF">ACFQRG_08410</name>
</gene>
<dbReference type="PANTHER" id="PTHR30576">
    <property type="entry name" value="COLANIC BIOSYNTHESIS UDP-GLUCOSE LIPID CARRIER TRANSFERASE"/>
    <property type="match status" value="1"/>
</dbReference>
<keyword evidence="4 10" id="KW-0808">Transferase</keyword>
<evidence type="ECO:0000256" key="7">
    <source>
        <dbReference type="ARBA" id="ARBA00023136"/>
    </source>
</evidence>
<dbReference type="PANTHER" id="PTHR30576:SF4">
    <property type="entry name" value="UNDECAPRENYL-PHOSPHATE GALACTOSE PHOSPHOTRANSFERASE"/>
    <property type="match status" value="1"/>
</dbReference>
<evidence type="ECO:0000256" key="4">
    <source>
        <dbReference type="ARBA" id="ARBA00022679"/>
    </source>
</evidence>
<reference evidence="11" key="1">
    <citation type="journal article" date="2019" name="Int. J. Syst. Evol. Microbiol.">
        <title>The Global Catalogue of Microorganisms (GCM) 10K type strain sequencing project: providing services to taxonomists for standard genome sequencing and annotation.</title>
        <authorList>
            <consortium name="The Broad Institute Genomics Platform"/>
            <consortium name="The Broad Institute Genome Sequencing Center for Infectious Disease"/>
            <person name="Wu L."/>
            <person name="Ma J."/>
        </authorList>
    </citation>
    <scope>NUCLEOTIDE SEQUENCE [LARGE SCALE GENOMIC DNA]</scope>
    <source>
        <strain evidence="11">CGMCC 1.16305</strain>
    </source>
</reference>
<dbReference type="Proteomes" id="UP001596505">
    <property type="component" value="Unassembled WGS sequence"/>
</dbReference>
<evidence type="ECO:0000313" key="10">
    <source>
        <dbReference type="EMBL" id="MFC7393004.1"/>
    </source>
</evidence>